<dbReference type="HOGENOM" id="CLU_3164538_0_0_10"/>
<dbReference type="AlphaFoldDB" id="S0FAR2"/>
<evidence type="ECO:0000313" key="2">
    <source>
        <dbReference type="EMBL" id="EEF77155.1"/>
    </source>
</evidence>
<keyword evidence="3" id="KW-1185">Reference proteome</keyword>
<gene>
    <name evidence="2" type="ORF">BACCOPRO_02667</name>
</gene>
<name>S0FAR2_9BACT</name>
<dbReference type="Proteomes" id="UP000014073">
    <property type="component" value="Unassembled WGS sequence"/>
</dbReference>
<accession>S0FAR2</accession>
<sequence>MISASNVQRKVRKNEKRKEKLSAGQKNNDLIKHSDFPVVVYISQKLN</sequence>
<comment type="caution">
    <text evidence="2">The sequence shown here is derived from an EMBL/GenBank/DDBJ whole genome shotgun (WGS) entry which is preliminary data.</text>
</comment>
<dbReference type="EMBL" id="ACBW01000172">
    <property type="protein sequence ID" value="EEF77155.1"/>
    <property type="molecule type" value="Genomic_DNA"/>
</dbReference>
<proteinExistence type="predicted"/>
<reference evidence="2 3" key="1">
    <citation type="submission" date="2008-12" db="EMBL/GenBank/DDBJ databases">
        <authorList>
            <person name="Fulton L."/>
            <person name="Clifton S."/>
            <person name="Fulton B."/>
            <person name="Xu J."/>
            <person name="Minx P."/>
            <person name="Pepin K.H."/>
            <person name="Johnson M."/>
            <person name="Bhonagiri V."/>
            <person name="Nash W.E."/>
            <person name="Mardis E.R."/>
            <person name="Wilson R.K."/>
        </authorList>
    </citation>
    <scope>NUCLEOTIDE SEQUENCE [LARGE SCALE GENOMIC DNA]</scope>
    <source>
        <strain evidence="2 3">DSM 18228</strain>
    </source>
</reference>
<feature type="region of interest" description="Disordered" evidence="1">
    <location>
        <begin position="1"/>
        <end position="28"/>
    </location>
</feature>
<evidence type="ECO:0000313" key="3">
    <source>
        <dbReference type="Proteomes" id="UP000014073"/>
    </source>
</evidence>
<protein>
    <submittedName>
        <fullName evidence="2">Uncharacterized protein</fullName>
    </submittedName>
</protein>
<dbReference type="STRING" id="547042.BACCOPRO_02667"/>
<evidence type="ECO:0000256" key="1">
    <source>
        <dbReference type="SAM" id="MobiDB-lite"/>
    </source>
</evidence>
<organism evidence="2 3">
    <name type="scientific">Phocaeicola coprophilus DSM 18228 = JCM 13818</name>
    <dbReference type="NCBI Taxonomy" id="547042"/>
    <lineage>
        <taxon>Bacteria</taxon>
        <taxon>Pseudomonadati</taxon>
        <taxon>Bacteroidota</taxon>
        <taxon>Bacteroidia</taxon>
        <taxon>Bacteroidales</taxon>
        <taxon>Bacteroidaceae</taxon>
        <taxon>Phocaeicola</taxon>
    </lineage>
</organism>